<sequence length="542" mass="60716">MAGGQRTKGLSKSCILLIVLAGMERFAFKGVASNLVTYLTDVVKMSNSSAAKAVNSWCGFTSMLPLLVAPLADSYWDRYSTILNSSFLYAAGLVALTSSTALAWAWSSSTNKTMSSSFLFLSLYLVSVGQGAYNPSLQAFGADQLDDDEELPCSKNENKSHKKSTFFQWWYFGVCSGSLLGVTVMSYIQDTFGWVLGFAIPMTAMVTSVAFFFCGRRMFIYKQNDAICNNPFESIVQAFKAAKSKFMRCEVKLSNYKADKVELELQEKPLCREEFDSIKDLEANPRNGVHMFDNVKVVLRLLPIWTMLLMFAVIFQQPATFFTKQGMTMKRNIGSFKIPPATLQSAIALSIILLMPLYDKILIPITQLITRDEKGISVMKRMGIGMFLSIIAMIIAAIVETMRLEISRNMGKLESQLETVPLSIFWLLPQYVLLGISDIFTVVGMQEFFYSEVPVRMRTMGFALYTSVFGVGSYLSALSISLVEIFTSSKGGHGWFSDNMNEACLDKFYWLLALLSTLSFLFYMILCKCYISRAELENENCK</sequence>
<feature type="transmembrane region" description="Helical" evidence="8">
    <location>
        <begin position="301"/>
        <end position="321"/>
    </location>
</feature>
<feature type="transmembrane region" description="Helical" evidence="8">
    <location>
        <begin position="384"/>
        <end position="404"/>
    </location>
</feature>
<comment type="similarity">
    <text evidence="2">Belongs to the major facilitator superfamily. Proton-dependent oligopeptide transporter (POT/PTR) (TC 2.A.17) family.</text>
</comment>
<keyword evidence="9" id="KW-0732">Signal</keyword>
<dbReference type="GO" id="GO:0022857">
    <property type="term" value="F:transmembrane transporter activity"/>
    <property type="evidence" value="ECO:0007669"/>
    <property type="project" value="InterPro"/>
</dbReference>
<proteinExistence type="inferred from homology"/>
<evidence type="ECO:0000256" key="3">
    <source>
        <dbReference type="ARBA" id="ARBA00022448"/>
    </source>
</evidence>
<keyword evidence="7 8" id="KW-0472">Membrane</keyword>
<dbReference type="InterPro" id="IPR000109">
    <property type="entry name" value="POT_fam"/>
</dbReference>
<evidence type="ECO:0000256" key="4">
    <source>
        <dbReference type="ARBA" id="ARBA00022553"/>
    </source>
</evidence>
<evidence type="ECO:0000256" key="9">
    <source>
        <dbReference type="SAM" id="SignalP"/>
    </source>
</evidence>
<keyword evidence="5 8" id="KW-0812">Transmembrane</keyword>
<keyword evidence="3" id="KW-0813">Transport</keyword>
<dbReference type="SUPFAM" id="SSF103473">
    <property type="entry name" value="MFS general substrate transporter"/>
    <property type="match status" value="1"/>
</dbReference>
<keyword evidence="6 8" id="KW-1133">Transmembrane helix</keyword>
<evidence type="ECO:0000256" key="5">
    <source>
        <dbReference type="ARBA" id="ARBA00022692"/>
    </source>
</evidence>
<reference evidence="10 11" key="1">
    <citation type="journal article" date="2018" name="Sci. Data">
        <title>The draft genome sequence of cork oak.</title>
        <authorList>
            <person name="Ramos A.M."/>
            <person name="Usie A."/>
            <person name="Barbosa P."/>
            <person name="Barros P.M."/>
            <person name="Capote T."/>
            <person name="Chaves I."/>
            <person name="Simoes F."/>
            <person name="Abreu I."/>
            <person name="Carrasquinho I."/>
            <person name="Faro C."/>
            <person name="Guimaraes J.B."/>
            <person name="Mendonca D."/>
            <person name="Nobrega F."/>
            <person name="Rodrigues L."/>
            <person name="Saibo N.J.M."/>
            <person name="Varela M.C."/>
            <person name="Egas C."/>
            <person name="Matos J."/>
            <person name="Miguel C.M."/>
            <person name="Oliveira M.M."/>
            <person name="Ricardo C.P."/>
            <person name="Goncalves S."/>
        </authorList>
    </citation>
    <scope>NUCLEOTIDE SEQUENCE [LARGE SCALE GENOMIC DNA]</scope>
    <source>
        <strain evidence="11">cv. HL8</strain>
    </source>
</reference>
<feature type="transmembrane region" description="Helical" evidence="8">
    <location>
        <begin position="169"/>
        <end position="188"/>
    </location>
</feature>
<keyword evidence="11" id="KW-1185">Reference proteome</keyword>
<feature type="transmembrane region" description="Helical" evidence="8">
    <location>
        <begin position="341"/>
        <end position="363"/>
    </location>
</feature>
<dbReference type="Gene3D" id="1.20.1250.20">
    <property type="entry name" value="MFS general substrate transporter like domains"/>
    <property type="match status" value="1"/>
</dbReference>
<feature type="transmembrane region" description="Helical" evidence="8">
    <location>
        <begin position="508"/>
        <end position="526"/>
    </location>
</feature>
<feature type="transmembrane region" description="Helical" evidence="8">
    <location>
        <begin position="87"/>
        <end position="107"/>
    </location>
</feature>
<organism evidence="10 11">
    <name type="scientific">Quercus suber</name>
    <name type="common">Cork oak</name>
    <dbReference type="NCBI Taxonomy" id="58331"/>
    <lineage>
        <taxon>Eukaryota</taxon>
        <taxon>Viridiplantae</taxon>
        <taxon>Streptophyta</taxon>
        <taxon>Embryophyta</taxon>
        <taxon>Tracheophyta</taxon>
        <taxon>Spermatophyta</taxon>
        <taxon>Magnoliopsida</taxon>
        <taxon>eudicotyledons</taxon>
        <taxon>Gunneridae</taxon>
        <taxon>Pentapetalae</taxon>
        <taxon>rosids</taxon>
        <taxon>fabids</taxon>
        <taxon>Fagales</taxon>
        <taxon>Fagaceae</taxon>
        <taxon>Quercus</taxon>
    </lineage>
</organism>
<dbReference type="AlphaFoldDB" id="A0AAW0KBZ3"/>
<feature type="transmembrane region" description="Helical" evidence="8">
    <location>
        <begin position="424"/>
        <end position="450"/>
    </location>
</feature>
<dbReference type="GO" id="GO:0016020">
    <property type="term" value="C:membrane"/>
    <property type="evidence" value="ECO:0007669"/>
    <property type="project" value="UniProtKB-SubCell"/>
</dbReference>
<feature type="transmembrane region" description="Helical" evidence="8">
    <location>
        <begin position="194"/>
        <end position="214"/>
    </location>
</feature>
<evidence type="ECO:0000313" key="10">
    <source>
        <dbReference type="EMBL" id="KAK7836824.1"/>
    </source>
</evidence>
<evidence type="ECO:0000256" key="7">
    <source>
        <dbReference type="ARBA" id="ARBA00023136"/>
    </source>
</evidence>
<evidence type="ECO:0000313" key="11">
    <source>
        <dbReference type="Proteomes" id="UP000237347"/>
    </source>
</evidence>
<feature type="transmembrane region" description="Helical" evidence="8">
    <location>
        <begin position="53"/>
        <end position="75"/>
    </location>
</feature>
<dbReference type="FunFam" id="1.20.1250.20:FF:000311">
    <property type="entry name" value="Protein NRT1/ PTR FAMILY 5.8"/>
    <property type="match status" value="1"/>
</dbReference>
<dbReference type="Proteomes" id="UP000237347">
    <property type="component" value="Unassembled WGS sequence"/>
</dbReference>
<feature type="transmembrane region" description="Helical" evidence="8">
    <location>
        <begin position="462"/>
        <end position="488"/>
    </location>
</feature>
<keyword evidence="4" id="KW-0597">Phosphoprotein</keyword>
<evidence type="ECO:0000256" key="1">
    <source>
        <dbReference type="ARBA" id="ARBA00004141"/>
    </source>
</evidence>
<feature type="chain" id="PRO_5044024473" evidence="9">
    <location>
        <begin position="26"/>
        <end position="542"/>
    </location>
</feature>
<comment type="subcellular location">
    <subcellularLocation>
        <location evidence="1">Membrane</location>
        <topology evidence="1">Multi-pass membrane protein</topology>
    </subcellularLocation>
</comment>
<evidence type="ECO:0000256" key="6">
    <source>
        <dbReference type="ARBA" id="ARBA00022989"/>
    </source>
</evidence>
<comment type="caution">
    <text evidence="10">The sequence shown here is derived from an EMBL/GenBank/DDBJ whole genome shotgun (WGS) entry which is preliminary data.</text>
</comment>
<dbReference type="Pfam" id="PF00854">
    <property type="entry name" value="PTR2"/>
    <property type="match status" value="1"/>
</dbReference>
<protein>
    <submittedName>
        <fullName evidence="10">Protein nrt1/ ptr family 5.8</fullName>
    </submittedName>
</protein>
<evidence type="ECO:0000256" key="2">
    <source>
        <dbReference type="ARBA" id="ARBA00005982"/>
    </source>
</evidence>
<feature type="signal peptide" evidence="9">
    <location>
        <begin position="1"/>
        <end position="25"/>
    </location>
</feature>
<name>A0AAW0KBZ3_QUESU</name>
<dbReference type="InterPro" id="IPR036259">
    <property type="entry name" value="MFS_trans_sf"/>
</dbReference>
<dbReference type="EMBL" id="PKMF04000343">
    <property type="protein sequence ID" value="KAK7836824.1"/>
    <property type="molecule type" value="Genomic_DNA"/>
</dbReference>
<evidence type="ECO:0000256" key="8">
    <source>
        <dbReference type="SAM" id="Phobius"/>
    </source>
</evidence>
<accession>A0AAW0KBZ3</accession>
<dbReference type="PANTHER" id="PTHR11654">
    <property type="entry name" value="OLIGOPEPTIDE TRANSPORTER-RELATED"/>
    <property type="match status" value="1"/>
</dbReference>
<gene>
    <name evidence="10" type="primary">NPF5.8</name>
    <name evidence="10" type="ORF">CFP56_021985</name>
</gene>